<feature type="transmembrane region" description="Helical" evidence="6">
    <location>
        <begin position="12"/>
        <end position="38"/>
    </location>
</feature>
<evidence type="ECO:0000256" key="4">
    <source>
        <dbReference type="ARBA" id="ARBA00022989"/>
    </source>
</evidence>
<comment type="subcellular location">
    <subcellularLocation>
        <location evidence="1">Membrane</location>
        <topology evidence="1">Multi-pass membrane protein</topology>
    </subcellularLocation>
</comment>
<comment type="caution">
    <text evidence="7">The sequence shown here is derived from an EMBL/GenBank/DDBJ whole genome shotgun (WGS) entry which is preliminary data.</text>
</comment>
<feature type="transmembrane region" description="Helical" evidence="6">
    <location>
        <begin position="307"/>
        <end position="337"/>
    </location>
</feature>
<keyword evidence="4 6" id="KW-1133">Transmembrane helix</keyword>
<dbReference type="EMBL" id="MLJW01000929">
    <property type="protein sequence ID" value="OIQ81399.1"/>
    <property type="molecule type" value="Genomic_DNA"/>
</dbReference>
<feature type="transmembrane region" description="Helical" evidence="6">
    <location>
        <begin position="270"/>
        <end position="287"/>
    </location>
</feature>
<evidence type="ECO:0000256" key="1">
    <source>
        <dbReference type="ARBA" id="ARBA00004141"/>
    </source>
</evidence>
<protein>
    <submittedName>
        <fullName evidence="7">Pheromone autoinducer 2 transporter</fullName>
    </submittedName>
</protein>
<dbReference type="PANTHER" id="PTHR21716:SF64">
    <property type="entry name" value="AI-2 TRANSPORT PROTEIN TQSA"/>
    <property type="match status" value="1"/>
</dbReference>
<feature type="transmembrane region" description="Helical" evidence="6">
    <location>
        <begin position="238"/>
        <end position="263"/>
    </location>
</feature>
<evidence type="ECO:0000313" key="7">
    <source>
        <dbReference type="EMBL" id="OIQ81399.1"/>
    </source>
</evidence>
<dbReference type="GO" id="GO:0016020">
    <property type="term" value="C:membrane"/>
    <property type="evidence" value="ECO:0007669"/>
    <property type="project" value="UniProtKB-SubCell"/>
</dbReference>
<comment type="similarity">
    <text evidence="2">Belongs to the autoinducer-2 exporter (AI-2E) (TC 2.A.86) family.</text>
</comment>
<dbReference type="GO" id="GO:0055085">
    <property type="term" value="P:transmembrane transport"/>
    <property type="evidence" value="ECO:0007669"/>
    <property type="project" value="TreeGrafter"/>
</dbReference>
<sequence>MPLSTANKIRLSWAAVGAAALGLLLLLAPVLMPFLVALTLGYALHPAVDRLHRWRVPRALGAALALALLCGALLAVGSLIVAVLQRTLPQLQQQVPVLLGRVGDWLGAHAAQLGWTGGFDLDALRQALARMLAGDPQRWAVQLLSSARSGGGVLLNWTANLVLIPVVTFYLLLDWDALMQRSFALVPLPRRDALRDLLLECDALLARYLRGQLLVMLVLAAYYSVGLALAGFQLALPIGVFTGLAVCVPFVGFGVGLLLALLAGALQFQSLYAIGAVAVIYGSGQVVESSWLTPKLLGHHIGLHPLLVIFLLLAFGSLFGFIGVLLALPAGALLLVLARHALAWYRRSALFLGS</sequence>
<dbReference type="Pfam" id="PF01594">
    <property type="entry name" value="AI-2E_transport"/>
    <property type="match status" value="1"/>
</dbReference>
<proteinExistence type="inferred from homology"/>
<accession>A0A1J5QNC4</accession>
<dbReference type="InterPro" id="IPR002549">
    <property type="entry name" value="AI-2E-like"/>
</dbReference>
<keyword evidence="3 6" id="KW-0812">Transmembrane</keyword>
<dbReference type="AlphaFoldDB" id="A0A1J5QNC4"/>
<evidence type="ECO:0000256" key="6">
    <source>
        <dbReference type="SAM" id="Phobius"/>
    </source>
</evidence>
<evidence type="ECO:0000256" key="3">
    <source>
        <dbReference type="ARBA" id="ARBA00022692"/>
    </source>
</evidence>
<evidence type="ECO:0000256" key="2">
    <source>
        <dbReference type="ARBA" id="ARBA00009773"/>
    </source>
</evidence>
<name>A0A1J5QNC4_9ZZZZ</name>
<dbReference type="PANTHER" id="PTHR21716">
    <property type="entry name" value="TRANSMEMBRANE PROTEIN"/>
    <property type="match status" value="1"/>
</dbReference>
<feature type="transmembrane region" description="Helical" evidence="6">
    <location>
        <begin position="59"/>
        <end position="84"/>
    </location>
</feature>
<keyword evidence="5 6" id="KW-0472">Membrane</keyword>
<gene>
    <name evidence="7" type="ORF">GALL_368330</name>
</gene>
<reference evidence="7" key="1">
    <citation type="submission" date="2016-10" db="EMBL/GenBank/DDBJ databases">
        <title>Sequence of Gallionella enrichment culture.</title>
        <authorList>
            <person name="Poehlein A."/>
            <person name="Muehling M."/>
            <person name="Daniel R."/>
        </authorList>
    </citation>
    <scope>NUCLEOTIDE SEQUENCE</scope>
</reference>
<feature type="transmembrane region" description="Helical" evidence="6">
    <location>
        <begin position="213"/>
        <end position="232"/>
    </location>
</feature>
<feature type="transmembrane region" description="Helical" evidence="6">
    <location>
        <begin position="154"/>
        <end position="173"/>
    </location>
</feature>
<evidence type="ECO:0000256" key="5">
    <source>
        <dbReference type="ARBA" id="ARBA00023136"/>
    </source>
</evidence>
<organism evidence="7">
    <name type="scientific">mine drainage metagenome</name>
    <dbReference type="NCBI Taxonomy" id="410659"/>
    <lineage>
        <taxon>unclassified sequences</taxon>
        <taxon>metagenomes</taxon>
        <taxon>ecological metagenomes</taxon>
    </lineage>
</organism>